<evidence type="ECO:0000313" key="3">
    <source>
        <dbReference type="EMBL" id="CAG8756884.1"/>
    </source>
</evidence>
<evidence type="ECO:0000259" key="2">
    <source>
        <dbReference type="PROSITE" id="PS50011"/>
    </source>
</evidence>
<evidence type="ECO:0000313" key="4">
    <source>
        <dbReference type="Proteomes" id="UP000789759"/>
    </source>
</evidence>
<dbReference type="AlphaFoldDB" id="A0A9N9NSR1"/>
<feature type="non-terminal residue" evidence="3">
    <location>
        <position position="153"/>
    </location>
</feature>
<comment type="caution">
    <text evidence="3">The sequence shown here is derived from an EMBL/GenBank/DDBJ whole genome shotgun (WGS) entry which is preliminary data.</text>
</comment>
<reference evidence="3" key="1">
    <citation type="submission" date="2021-06" db="EMBL/GenBank/DDBJ databases">
        <authorList>
            <person name="Kallberg Y."/>
            <person name="Tangrot J."/>
            <person name="Rosling A."/>
        </authorList>
    </citation>
    <scope>NUCLEOTIDE SEQUENCE</scope>
    <source>
        <strain evidence="3">FL966</strain>
    </source>
</reference>
<dbReference type="OrthoDB" id="2396441at2759"/>
<proteinExistence type="predicted"/>
<sequence length="153" mass="17768">MSNWFKAVIDITSFEYDSFQNWAEIGRGGSSTIYRAYSRDIEKHIALKNLYCDNDISLDRFINELKNITRVAYHDNIVQFFGITQEEITLQVIMGKRETPVNGTPVDFMNIYCDAWNGDPNLRPSITEIRDKLKNIRKVPVYHNEKDINIGVS</sequence>
<dbReference type="PROSITE" id="PS50011">
    <property type="entry name" value="PROTEIN_KINASE_DOM"/>
    <property type="match status" value="1"/>
</dbReference>
<keyword evidence="1" id="KW-0547">Nucleotide-binding</keyword>
<dbReference type="SUPFAM" id="SSF56112">
    <property type="entry name" value="Protein kinase-like (PK-like)"/>
    <property type="match status" value="2"/>
</dbReference>
<accession>A0A9N9NSR1</accession>
<dbReference type="PROSITE" id="PS00107">
    <property type="entry name" value="PROTEIN_KINASE_ATP"/>
    <property type="match status" value="1"/>
</dbReference>
<dbReference type="GO" id="GO:0005524">
    <property type="term" value="F:ATP binding"/>
    <property type="evidence" value="ECO:0007669"/>
    <property type="project" value="UniProtKB-UniRule"/>
</dbReference>
<keyword evidence="1" id="KW-0067">ATP-binding</keyword>
<name>A0A9N9NSR1_9GLOM</name>
<keyword evidence="4" id="KW-1185">Reference proteome</keyword>
<protein>
    <submittedName>
        <fullName evidence="3">3958_t:CDS:1</fullName>
    </submittedName>
</protein>
<organism evidence="3 4">
    <name type="scientific">Cetraspora pellucida</name>
    <dbReference type="NCBI Taxonomy" id="1433469"/>
    <lineage>
        <taxon>Eukaryota</taxon>
        <taxon>Fungi</taxon>
        <taxon>Fungi incertae sedis</taxon>
        <taxon>Mucoromycota</taxon>
        <taxon>Glomeromycotina</taxon>
        <taxon>Glomeromycetes</taxon>
        <taxon>Diversisporales</taxon>
        <taxon>Gigasporaceae</taxon>
        <taxon>Cetraspora</taxon>
    </lineage>
</organism>
<feature type="binding site" evidence="1">
    <location>
        <position position="48"/>
    </location>
    <ligand>
        <name>ATP</name>
        <dbReference type="ChEBI" id="CHEBI:30616"/>
    </ligand>
</feature>
<dbReference type="Gene3D" id="3.30.200.20">
    <property type="entry name" value="Phosphorylase Kinase, domain 1"/>
    <property type="match status" value="1"/>
</dbReference>
<dbReference type="InterPro" id="IPR011009">
    <property type="entry name" value="Kinase-like_dom_sf"/>
</dbReference>
<dbReference type="EMBL" id="CAJVQA010018981">
    <property type="protein sequence ID" value="CAG8756884.1"/>
    <property type="molecule type" value="Genomic_DNA"/>
</dbReference>
<dbReference type="InterPro" id="IPR017441">
    <property type="entry name" value="Protein_kinase_ATP_BS"/>
</dbReference>
<dbReference type="InterPro" id="IPR000719">
    <property type="entry name" value="Prot_kinase_dom"/>
</dbReference>
<dbReference type="GO" id="GO:0004672">
    <property type="term" value="F:protein kinase activity"/>
    <property type="evidence" value="ECO:0007669"/>
    <property type="project" value="InterPro"/>
</dbReference>
<dbReference type="Pfam" id="PF00069">
    <property type="entry name" value="Pkinase"/>
    <property type="match status" value="1"/>
</dbReference>
<feature type="domain" description="Protein kinase" evidence="2">
    <location>
        <begin position="19"/>
        <end position="153"/>
    </location>
</feature>
<evidence type="ECO:0000256" key="1">
    <source>
        <dbReference type="PROSITE-ProRule" id="PRU10141"/>
    </source>
</evidence>
<dbReference type="Proteomes" id="UP000789759">
    <property type="component" value="Unassembled WGS sequence"/>
</dbReference>
<gene>
    <name evidence="3" type="ORF">CPELLU_LOCUS15057</name>
</gene>